<comment type="caution">
    <text evidence="1">The sequence shown here is derived from an EMBL/GenBank/DDBJ whole genome shotgun (WGS) entry which is preliminary data.</text>
</comment>
<evidence type="ECO:0000313" key="2">
    <source>
        <dbReference type="Proteomes" id="UP000288805"/>
    </source>
</evidence>
<name>A0A438JFF5_VITVI</name>
<accession>A0A438JFF5</accession>
<dbReference type="Proteomes" id="UP000288805">
    <property type="component" value="Unassembled WGS sequence"/>
</dbReference>
<dbReference type="SUPFAM" id="SSF56219">
    <property type="entry name" value="DNase I-like"/>
    <property type="match status" value="1"/>
</dbReference>
<dbReference type="AlphaFoldDB" id="A0A438JFF5"/>
<protein>
    <recommendedName>
        <fullName evidence="3">DUF4283 domain-containing protein</fullName>
    </recommendedName>
</protein>
<evidence type="ECO:0000313" key="1">
    <source>
        <dbReference type="EMBL" id="RVX07688.1"/>
    </source>
</evidence>
<evidence type="ECO:0008006" key="3">
    <source>
        <dbReference type="Google" id="ProtNLM"/>
    </source>
</evidence>
<sequence length="497" mass="54488">MESKRGSEIRELGGAVFLMEFEDVDEAESVEKRGERPSKDAAIGGGLCVLCNPTLVGDAAVGLVLMSRSRGTKVAAFSDGDVDVGEERRKKWTVEGSLSCDGRPVFGKGRGPSPFWEVGQPNHVAKKDTGLDQVGCVGSLKEGFGVLEEEGGNLESWKFSCLAKFCHCLGMPTKDFEGEILKLLRGMIERKEHLRSGSRGLGGIQLKLNEALCSVVEWVGRCLEWGVVNSKGAAGGVVVFWDNRVLQLLELEEGNFSVVEREGFWSELGAIRGLWSDPCCVADDFNMIRFPSECSRGGCLSSTMIRFSEVIEDLELRDLPLQGGAVQSVIARSVSNHFPILLEGGELRRGSASFILFEKLKALKLVLRCWNKEVFGKVEFQKGQALNRVVPRLSGSASFILFEKLKALKLVLRCWNKEVFGIPRFGVLWEFECHFSSLIPKRVGAEDLRDLTTSLCVGGVVQVLVVLANRMKGVLAMVISKAQNAFVEGGKFGMHCK</sequence>
<organism evidence="1 2">
    <name type="scientific">Vitis vinifera</name>
    <name type="common">Grape</name>
    <dbReference type="NCBI Taxonomy" id="29760"/>
    <lineage>
        <taxon>Eukaryota</taxon>
        <taxon>Viridiplantae</taxon>
        <taxon>Streptophyta</taxon>
        <taxon>Embryophyta</taxon>
        <taxon>Tracheophyta</taxon>
        <taxon>Spermatophyta</taxon>
        <taxon>Magnoliopsida</taxon>
        <taxon>eudicotyledons</taxon>
        <taxon>Gunneridae</taxon>
        <taxon>Pentapetalae</taxon>
        <taxon>rosids</taxon>
        <taxon>Vitales</taxon>
        <taxon>Vitaceae</taxon>
        <taxon>Viteae</taxon>
        <taxon>Vitis</taxon>
    </lineage>
</organism>
<proteinExistence type="predicted"/>
<gene>
    <name evidence="1" type="ORF">CK203_021942</name>
</gene>
<reference evidence="1 2" key="1">
    <citation type="journal article" date="2018" name="PLoS Genet.">
        <title>Population sequencing reveals clonal diversity and ancestral inbreeding in the grapevine cultivar Chardonnay.</title>
        <authorList>
            <person name="Roach M.J."/>
            <person name="Johnson D.L."/>
            <person name="Bohlmann J."/>
            <person name="van Vuuren H.J."/>
            <person name="Jones S.J."/>
            <person name="Pretorius I.S."/>
            <person name="Schmidt S.A."/>
            <person name="Borneman A.R."/>
        </authorList>
    </citation>
    <scope>NUCLEOTIDE SEQUENCE [LARGE SCALE GENOMIC DNA]</scope>
    <source>
        <strain evidence="2">cv. Chardonnay</strain>
        <tissue evidence="1">Leaf</tissue>
    </source>
</reference>
<dbReference type="EMBL" id="QGNW01000044">
    <property type="protein sequence ID" value="RVX07688.1"/>
    <property type="molecule type" value="Genomic_DNA"/>
</dbReference>
<dbReference type="InterPro" id="IPR036691">
    <property type="entry name" value="Endo/exonu/phosph_ase_sf"/>
</dbReference>